<dbReference type="PROSITE" id="PS00635">
    <property type="entry name" value="PILI_CHAPERONE"/>
    <property type="match status" value="1"/>
</dbReference>
<feature type="domain" description="Pili assembly chaperone N-terminal" evidence="9">
    <location>
        <begin position="15"/>
        <end position="142"/>
    </location>
</feature>
<proteinExistence type="inferred from homology"/>
<dbReference type="InterPro" id="IPR008962">
    <property type="entry name" value="PapD-like_sf"/>
</dbReference>
<dbReference type="Pfam" id="PF00345">
    <property type="entry name" value="PapD_N"/>
    <property type="match status" value="1"/>
</dbReference>
<gene>
    <name evidence="11" type="primary">fhaD</name>
    <name evidence="11" type="ORF">SAMEA3906487_03153</name>
</gene>
<evidence type="ECO:0000259" key="10">
    <source>
        <dbReference type="Pfam" id="PF02753"/>
    </source>
</evidence>
<dbReference type="STRING" id="123899.SAMEA3906487_03153"/>
<reference evidence="11 12" key="1">
    <citation type="submission" date="2016-04" db="EMBL/GenBank/DDBJ databases">
        <authorList>
            <consortium name="Pathogen Informatics"/>
        </authorList>
    </citation>
    <scope>NUCLEOTIDE SEQUENCE [LARGE SCALE GENOMIC DNA]</scope>
    <source>
        <strain evidence="11 12">H044680328</strain>
    </source>
</reference>
<dbReference type="RefSeq" id="WP_025516386.1">
    <property type="nucleotide sequence ID" value="NZ_CP016340.1"/>
</dbReference>
<evidence type="ECO:0000313" key="12">
    <source>
        <dbReference type="Proteomes" id="UP000076825"/>
    </source>
</evidence>
<dbReference type="PRINTS" id="PR00969">
    <property type="entry name" value="CHAPERONPILI"/>
</dbReference>
<evidence type="ECO:0000259" key="9">
    <source>
        <dbReference type="Pfam" id="PF00345"/>
    </source>
</evidence>
<name>A0A157SPK4_9BORD</name>
<keyword evidence="12" id="KW-1185">Reference proteome</keyword>
<evidence type="ECO:0000256" key="5">
    <source>
        <dbReference type="ARBA" id="ARBA00022764"/>
    </source>
</evidence>
<dbReference type="InterPro" id="IPR016148">
    <property type="entry name" value="Pili_assmbl_chaperone_C"/>
</dbReference>
<sequence length="234" mass="25287">MLLACLSVPAAQASLVIEGTRVIYPSNVPEVVVKMTNEGASPSLMQAWIDDGQPRATPDQLDVPFFITPPLARVEPGKGQALRIFFTGYGDPKKTLPTDRETLFWLNVLDVPPKQEAGEDVGAVMQISVRSRLKMFYRPASLPGTAEGSLSQLVFEAAPGGKVTVRNPTPYYINVRDLSFGPDNAPTHKLPATMLAPFSSQVLEAGPGAPKQVRYAAISDLGAIYFFEKTIAAR</sequence>
<dbReference type="Pfam" id="PF02753">
    <property type="entry name" value="PapD_C"/>
    <property type="match status" value="1"/>
</dbReference>
<evidence type="ECO:0000256" key="7">
    <source>
        <dbReference type="ARBA" id="ARBA00023319"/>
    </source>
</evidence>
<dbReference type="InterPro" id="IPR036316">
    <property type="entry name" value="Pili_assmbl_chap_C_dom_sf"/>
</dbReference>
<dbReference type="GO" id="GO:0030288">
    <property type="term" value="C:outer membrane-bounded periplasmic space"/>
    <property type="evidence" value="ECO:0007669"/>
    <property type="project" value="InterPro"/>
</dbReference>
<dbReference type="InterPro" id="IPR001829">
    <property type="entry name" value="Pili_assmbl_chaperone_bac"/>
</dbReference>
<accession>A0A157SPK4</accession>
<evidence type="ECO:0000256" key="2">
    <source>
        <dbReference type="ARBA" id="ARBA00007399"/>
    </source>
</evidence>
<comment type="similarity">
    <text evidence="2 8">Belongs to the periplasmic pilus chaperone family.</text>
</comment>
<evidence type="ECO:0000256" key="6">
    <source>
        <dbReference type="ARBA" id="ARBA00023186"/>
    </source>
</evidence>
<dbReference type="AlphaFoldDB" id="A0A157SPK4"/>
<evidence type="ECO:0000256" key="4">
    <source>
        <dbReference type="ARBA" id="ARBA00022729"/>
    </source>
</evidence>
<keyword evidence="5" id="KW-0574">Periplasm</keyword>
<dbReference type="InterPro" id="IPR018046">
    <property type="entry name" value="Pili_assmbl_chaperone_CS"/>
</dbReference>
<keyword evidence="7" id="KW-0393">Immunoglobulin domain</keyword>
<evidence type="ECO:0000256" key="1">
    <source>
        <dbReference type="ARBA" id="ARBA00004418"/>
    </source>
</evidence>
<feature type="domain" description="Pili assembly chaperone C-terminal" evidence="10">
    <location>
        <begin position="165"/>
        <end position="224"/>
    </location>
</feature>
<dbReference type="Proteomes" id="UP000076825">
    <property type="component" value="Chromosome 1"/>
</dbReference>
<dbReference type="PANTHER" id="PTHR30251:SF2">
    <property type="entry name" value="FIMBRIAL CHAPERONE YADV-RELATED"/>
    <property type="match status" value="1"/>
</dbReference>
<dbReference type="InterPro" id="IPR013783">
    <property type="entry name" value="Ig-like_fold"/>
</dbReference>
<dbReference type="eggNOG" id="COG3121">
    <property type="taxonomic scope" value="Bacteria"/>
</dbReference>
<dbReference type="PANTHER" id="PTHR30251">
    <property type="entry name" value="PILUS ASSEMBLY CHAPERONE"/>
    <property type="match status" value="1"/>
</dbReference>
<dbReference type="InterPro" id="IPR016147">
    <property type="entry name" value="Pili_assmbl_chaperone_N"/>
</dbReference>
<protein>
    <submittedName>
        <fullName evidence="11">Fimbrial chaperone protein</fullName>
    </submittedName>
</protein>
<dbReference type="PATRIC" id="fig|123899.6.peg.3148"/>
<comment type="subcellular location">
    <subcellularLocation>
        <location evidence="1 8">Periplasm</location>
    </subcellularLocation>
</comment>
<dbReference type="SUPFAM" id="SSF49584">
    <property type="entry name" value="Periplasmic chaperone C-domain"/>
    <property type="match status" value="1"/>
</dbReference>
<dbReference type="SUPFAM" id="SSF49354">
    <property type="entry name" value="PapD-like"/>
    <property type="match status" value="1"/>
</dbReference>
<dbReference type="KEGG" id="btrm:SAMEA390648703153"/>
<dbReference type="GeneID" id="56589605"/>
<dbReference type="EMBL" id="LT546645">
    <property type="protein sequence ID" value="SAI72337.1"/>
    <property type="molecule type" value="Genomic_DNA"/>
</dbReference>
<evidence type="ECO:0000256" key="8">
    <source>
        <dbReference type="RuleBase" id="RU003918"/>
    </source>
</evidence>
<evidence type="ECO:0000313" key="11">
    <source>
        <dbReference type="EMBL" id="SAI72337.1"/>
    </source>
</evidence>
<organism evidence="11 12">
    <name type="scientific">Bordetella trematum</name>
    <dbReference type="NCBI Taxonomy" id="123899"/>
    <lineage>
        <taxon>Bacteria</taxon>
        <taxon>Pseudomonadati</taxon>
        <taxon>Pseudomonadota</taxon>
        <taxon>Betaproteobacteria</taxon>
        <taxon>Burkholderiales</taxon>
        <taxon>Alcaligenaceae</taxon>
        <taxon>Bordetella</taxon>
    </lineage>
</organism>
<dbReference type="InterPro" id="IPR050643">
    <property type="entry name" value="Periplasmic_pilus_chap"/>
</dbReference>
<dbReference type="GO" id="GO:0071555">
    <property type="term" value="P:cell wall organization"/>
    <property type="evidence" value="ECO:0007669"/>
    <property type="project" value="InterPro"/>
</dbReference>
<keyword evidence="6 8" id="KW-0143">Chaperone</keyword>
<evidence type="ECO:0000256" key="3">
    <source>
        <dbReference type="ARBA" id="ARBA00022558"/>
    </source>
</evidence>
<dbReference type="Gene3D" id="2.60.40.10">
    <property type="entry name" value="Immunoglobulins"/>
    <property type="match status" value="2"/>
</dbReference>
<keyword evidence="3" id="KW-1029">Fimbrium biogenesis</keyword>
<keyword evidence="4" id="KW-0732">Signal</keyword>